<dbReference type="InterPro" id="IPR029044">
    <property type="entry name" value="Nucleotide-diphossugar_trans"/>
</dbReference>
<evidence type="ECO:0000259" key="1">
    <source>
        <dbReference type="Pfam" id="PF00535"/>
    </source>
</evidence>
<comment type="caution">
    <text evidence="2">The sequence shown here is derived from an EMBL/GenBank/DDBJ whole genome shotgun (WGS) entry which is preliminary data.</text>
</comment>
<dbReference type="OrthoDB" id="9771846at2"/>
<feature type="domain" description="Glycosyltransferase 2-like" evidence="1">
    <location>
        <begin position="14"/>
        <end position="117"/>
    </location>
</feature>
<dbReference type="PANTHER" id="PTHR43179">
    <property type="entry name" value="RHAMNOSYLTRANSFERASE WBBL"/>
    <property type="match status" value="1"/>
</dbReference>
<reference evidence="2 3" key="1">
    <citation type="submission" date="2019-01" db="EMBL/GenBank/DDBJ databases">
        <title>Agromyces.</title>
        <authorList>
            <person name="Li J."/>
        </authorList>
    </citation>
    <scope>NUCLEOTIDE SEQUENCE [LARGE SCALE GENOMIC DNA]</scope>
    <source>
        <strain evidence="2 3">DSM 23870</strain>
    </source>
</reference>
<dbReference type="PANTHER" id="PTHR43179:SF7">
    <property type="entry name" value="RHAMNOSYLTRANSFERASE WBBL"/>
    <property type="match status" value="1"/>
</dbReference>
<dbReference type="AlphaFoldDB" id="A0A4Q2M1V1"/>
<protein>
    <submittedName>
        <fullName evidence="2">Glycosyltransferase family 2 protein</fullName>
    </submittedName>
</protein>
<dbReference type="EMBL" id="SDPM01000006">
    <property type="protein sequence ID" value="RXZ85895.1"/>
    <property type="molecule type" value="Genomic_DNA"/>
</dbReference>
<dbReference type="SUPFAM" id="SSF53448">
    <property type="entry name" value="Nucleotide-diphospho-sugar transferases"/>
    <property type="match status" value="1"/>
</dbReference>
<accession>A0A4Q2M1V1</accession>
<dbReference type="GO" id="GO:0016740">
    <property type="term" value="F:transferase activity"/>
    <property type="evidence" value="ECO:0007669"/>
    <property type="project" value="UniProtKB-KW"/>
</dbReference>
<sequence length="295" mass="32102">MASPPGRSTQVAAVVVAFNSVELLRENLAKNPLPGVAIVVVDNSTIQLERDATELLAQAEGWLYIAMSENVGFGSASNAGAEAAIDRGCSHVLLLNPDASIRADSLDQLIEQADDDTILSPLILRPDGKVWFRGGELDVSKGVARHAAAPVDPVWLTGACMLVPARAWSNLGGFDSRYFLYWEDVDLSFRWRASGGGLRVVETATALHDAGGTQGLEDEKSPTYFRYNCRNRILFGFLNLRTSSALWWFISSPRYWRRMLRSANVQPGRRGAALSASIRGTTAGLIAGLRARKQK</sequence>
<keyword evidence="3" id="KW-1185">Reference proteome</keyword>
<evidence type="ECO:0000313" key="2">
    <source>
        <dbReference type="EMBL" id="RXZ85895.1"/>
    </source>
</evidence>
<name>A0A4Q2M1V1_9MICO</name>
<evidence type="ECO:0000313" key="3">
    <source>
        <dbReference type="Proteomes" id="UP000292686"/>
    </source>
</evidence>
<proteinExistence type="predicted"/>
<keyword evidence="2" id="KW-0808">Transferase</keyword>
<dbReference type="InterPro" id="IPR001173">
    <property type="entry name" value="Glyco_trans_2-like"/>
</dbReference>
<dbReference type="Gene3D" id="3.90.550.10">
    <property type="entry name" value="Spore Coat Polysaccharide Biosynthesis Protein SpsA, Chain A"/>
    <property type="match status" value="1"/>
</dbReference>
<gene>
    <name evidence="2" type="ORF">ESP50_11795</name>
</gene>
<dbReference type="Proteomes" id="UP000292686">
    <property type="component" value="Unassembled WGS sequence"/>
</dbReference>
<dbReference type="Pfam" id="PF00535">
    <property type="entry name" value="Glycos_transf_2"/>
    <property type="match status" value="1"/>
</dbReference>
<organism evidence="2 3">
    <name type="scientific">Agromyces atrinae</name>
    <dbReference type="NCBI Taxonomy" id="592376"/>
    <lineage>
        <taxon>Bacteria</taxon>
        <taxon>Bacillati</taxon>
        <taxon>Actinomycetota</taxon>
        <taxon>Actinomycetes</taxon>
        <taxon>Micrococcales</taxon>
        <taxon>Microbacteriaceae</taxon>
        <taxon>Agromyces</taxon>
    </lineage>
</organism>